<protein>
    <submittedName>
        <fullName evidence="1">Uncharacterized protein</fullName>
    </submittedName>
</protein>
<evidence type="ECO:0000313" key="1">
    <source>
        <dbReference type="EMBL" id="RNA44269.1"/>
    </source>
</evidence>
<proteinExistence type="predicted"/>
<reference evidence="1 2" key="1">
    <citation type="journal article" date="2018" name="Sci. Rep.">
        <title>Genomic signatures of local adaptation to the degree of environmental predictability in rotifers.</title>
        <authorList>
            <person name="Franch-Gras L."/>
            <person name="Hahn C."/>
            <person name="Garcia-Roger E.M."/>
            <person name="Carmona M.J."/>
            <person name="Serra M."/>
            <person name="Gomez A."/>
        </authorList>
    </citation>
    <scope>NUCLEOTIDE SEQUENCE [LARGE SCALE GENOMIC DNA]</scope>
    <source>
        <strain evidence="1">HYR1</strain>
    </source>
</reference>
<gene>
    <name evidence="1" type="ORF">BpHYR1_010546</name>
</gene>
<sequence length="78" mass="9189">MCCCSFFNNLPHSEQAIGFLYFLRTLFTTNWIISEIYVTNWSSNSDGWHIADRRVTTQHVKFSLICIFDIFGESESWI</sequence>
<dbReference type="AlphaFoldDB" id="A0A3M7T8J7"/>
<evidence type="ECO:0000313" key="2">
    <source>
        <dbReference type="Proteomes" id="UP000276133"/>
    </source>
</evidence>
<dbReference type="EMBL" id="REGN01000126">
    <property type="protein sequence ID" value="RNA44269.1"/>
    <property type="molecule type" value="Genomic_DNA"/>
</dbReference>
<comment type="caution">
    <text evidence="1">The sequence shown here is derived from an EMBL/GenBank/DDBJ whole genome shotgun (WGS) entry which is preliminary data.</text>
</comment>
<name>A0A3M7T8J7_BRAPC</name>
<keyword evidence="2" id="KW-1185">Reference proteome</keyword>
<dbReference type="Proteomes" id="UP000276133">
    <property type="component" value="Unassembled WGS sequence"/>
</dbReference>
<organism evidence="1 2">
    <name type="scientific">Brachionus plicatilis</name>
    <name type="common">Marine rotifer</name>
    <name type="synonym">Brachionus muelleri</name>
    <dbReference type="NCBI Taxonomy" id="10195"/>
    <lineage>
        <taxon>Eukaryota</taxon>
        <taxon>Metazoa</taxon>
        <taxon>Spiralia</taxon>
        <taxon>Gnathifera</taxon>
        <taxon>Rotifera</taxon>
        <taxon>Eurotatoria</taxon>
        <taxon>Monogononta</taxon>
        <taxon>Pseudotrocha</taxon>
        <taxon>Ploima</taxon>
        <taxon>Brachionidae</taxon>
        <taxon>Brachionus</taxon>
    </lineage>
</organism>
<accession>A0A3M7T8J7</accession>